<evidence type="ECO:0000313" key="12">
    <source>
        <dbReference type="Proteomes" id="UP000012073"/>
    </source>
</evidence>
<evidence type="ECO:0000256" key="7">
    <source>
        <dbReference type="ARBA" id="ARBA00048109"/>
    </source>
</evidence>
<comment type="similarity">
    <text evidence="5">In the N-terminal section; belongs to the long-chain O-acyltransferase family.</text>
</comment>
<reference evidence="12" key="1">
    <citation type="journal article" date="2013" name="Proc. Natl. Acad. Sci. U.S.A.">
        <title>Genome structure and metabolic features in the red seaweed Chondrus crispus shed light on evolution of the Archaeplastida.</title>
        <authorList>
            <person name="Collen J."/>
            <person name="Porcel B."/>
            <person name="Carre W."/>
            <person name="Ball S.G."/>
            <person name="Chaparro C."/>
            <person name="Tonon T."/>
            <person name="Barbeyron T."/>
            <person name="Michel G."/>
            <person name="Noel B."/>
            <person name="Valentin K."/>
            <person name="Elias M."/>
            <person name="Artiguenave F."/>
            <person name="Arun A."/>
            <person name="Aury J.M."/>
            <person name="Barbosa-Neto J.F."/>
            <person name="Bothwell J.H."/>
            <person name="Bouget F.Y."/>
            <person name="Brillet L."/>
            <person name="Cabello-Hurtado F."/>
            <person name="Capella-Gutierrez S."/>
            <person name="Charrier B."/>
            <person name="Cladiere L."/>
            <person name="Cock J.M."/>
            <person name="Coelho S.M."/>
            <person name="Colleoni C."/>
            <person name="Czjzek M."/>
            <person name="Da Silva C."/>
            <person name="Delage L."/>
            <person name="Denoeud F."/>
            <person name="Deschamps P."/>
            <person name="Dittami S.M."/>
            <person name="Gabaldon T."/>
            <person name="Gachon C.M."/>
            <person name="Groisillier A."/>
            <person name="Herve C."/>
            <person name="Jabbari K."/>
            <person name="Katinka M."/>
            <person name="Kloareg B."/>
            <person name="Kowalczyk N."/>
            <person name="Labadie K."/>
            <person name="Leblanc C."/>
            <person name="Lopez P.J."/>
            <person name="McLachlan D.H."/>
            <person name="Meslet-Cladiere L."/>
            <person name="Moustafa A."/>
            <person name="Nehr Z."/>
            <person name="Nyvall Collen P."/>
            <person name="Panaud O."/>
            <person name="Partensky F."/>
            <person name="Poulain J."/>
            <person name="Rensing S.A."/>
            <person name="Rousvoal S."/>
            <person name="Samson G."/>
            <person name="Symeonidi A."/>
            <person name="Weissenbach J."/>
            <person name="Zambounis A."/>
            <person name="Wincker P."/>
            <person name="Boyen C."/>
        </authorList>
    </citation>
    <scope>NUCLEOTIDE SEQUENCE [LARGE SCALE GENOMIC DNA]</scope>
    <source>
        <strain evidence="12">cv. Stackhouse</strain>
    </source>
</reference>
<evidence type="ECO:0000313" key="11">
    <source>
        <dbReference type="EMBL" id="CDF39000.1"/>
    </source>
</evidence>
<dbReference type="InterPro" id="IPR023213">
    <property type="entry name" value="CAT-like_dom_sf"/>
</dbReference>
<evidence type="ECO:0000259" key="10">
    <source>
        <dbReference type="Pfam" id="PF06974"/>
    </source>
</evidence>
<dbReference type="Gene3D" id="3.30.559.10">
    <property type="entry name" value="Chloramphenicol acetyltransferase-like domain"/>
    <property type="match status" value="1"/>
</dbReference>
<evidence type="ECO:0000256" key="4">
    <source>
        <dbReference type="ARBA" id="ARBA00023315"/>
    </source>
</evidence>
<dbReference type="Pfam" id="PF03007">
    <property type="entry name" value="WS_DGAT_cat"/>
    <property type="match status" value="1"/>
</dbReference>
<dbReference type="KEGG" id="ccp:CHC_T00006712001"/>
<comment type="pathway">
    <text evidence="1">Glycerolipid metabolism; triacylglycerol biosynthesis.</text>
</comment>
<accession>R7QNR3</accession>
<feature type="compositionally biased region" description="Polar residues" evidence="8">
    <location>
        <begin position="184"/>
        <end position="201"/>
    </location>
</feature>
<keyword evidence="12" id="KW-1185">Reference proteome</keyword>
<dbReference type="OrthoDB" id="619536at2759"/>
<dbReference type="GO" id="GO:0047196">
    <property type="term" value="F:long-chain-alcohol O-fatty-acyltransferase activity"/>
    <property type="evidence" value="ECO:0007669"/>
    <property type="project" value="UniProtKB-EC"/>
</dbReference>
<dbReference type="PANTHER" id="PTHR31650">
    <property type="entry name" value="O-ACYLTRANSFERASE (WSD1-LIKE) FAMILY PROTEIN"/>
    <property type="match status" value="1"/>
</dbReference>
<dbReference type="UniPathway" id="UPA00282"/>
<dbReference type="InterPro" id="IPR009721">
    <property type="entry name" value="O-acyltransferase_WSD1_C"/>
</dbReference>
<feature type="domain" description="O-acyltransferase WSD1-like N-terminal" evidence="9">
    <location>
        <begin position="93"/>
        <end position="285"/>
    </location>
</feature>
<feature type="region of interest" description="Disordered" evidence="8">
    <location>
        <begin position="184"/>
        <end position="203"/>
    </location>
</feature>
<dbReference type="GO" id="GO:0004144">
    <property type="term" value="F:diacylglycerol O-acyltransferase activity"/>
    <property type="evidence" value="ECO:0007669"/>
    <property type="project" value="UniProtKB-EC"/>
</dbReference>
<dbReference type="GO" id="GO:0019432">
    <property type="term" value="P:triglyceride biosynthetic process"/>
    <property type="evidence" value="ECO:0007669"/>
    <property type="project" value="UniProtKB-UniPathway"/>
</dbReference>
<dbReference type="Pfam" id="PF06974">
    <property type="entry name" value="WS_DGAT_C"/>
    <property type="match status" value="1"/>
</dbReference>
<dbReference type="AlphaFoldDB" id="R7QNR3"/>
<proteinExistence type="inferred from homology"/>
<keyword evidence="4" id="KW-0012">Acyltransferase</keyword>
<sequence>MADESVPDNPVVITTCIALERNVNVTWLKEVVLPRILKHPRFSSVVIEGKEGKLRFESVPDFVPQNEKLMMHQFDVQHVGGEDKSNREREKIFQDRLSELMTTPLDRERPLWKVTLFPQWSIVDHDESVEKECCMVVVRVHHSISDGIGLVKYFTSEIIDKTSQEEQSRLLVVPERQFKKLRNQVHSSNPEKQQVSPTPAVTEQRHTTRNMRICVPEPGLLQRGWEFVEDVYLSSVRMLFTDPVSVFTRSTIQREKVCALMPPSSFTVQMLKNASRVFGVTINDLLYTAVAGASRLYLKEHGDNPDELKHLRCAIPFNEHALDSFSLSDVSNVFAIIALNLHVDEEDRMKRFEVCVRTLRRAKRSNQLVLLMGLIQLVARMPRFPRKAFWRYLTRATSLLFTNVPGPREAVHIGGVKVSSLHFFAPADGHAGVVLGMFSYMDKIAMGVAGDKGRISNPQRFVELLSSEIQLLLDISKAVN</sequence>
<evidence type="ECO:0000256" key="2">
    <source>
        <dbReference type="ARBA" id="ARBA00005189"/>
    </source>
</evidence>
<evidence type="ECO:0000256" key="6">
    <source>
        <dbReference type="ARBA" id="ARBA00047604"/>
    </source>
</evidence>
<gene>
    <name evidence="11" type="ORF">CHC_T00006712001</name>
</gene>
<protein>
    <submittedName>
        <fullName evidence="11">Uncharacterized protein</fullName>
    </submittedName>
</protein>
<keyword evidence="3" id="KW-0808">Transferase</keyword>
<evidence type="ECO:0000259" key="9">
    <source>
        <dbReference type="Pfam" id="PF03007"/>
    </source>
</evidence>
<name>R7QNR3_CHOCR</name>
<dbReference type="OMA" id="TAWLRMD"/>
<dbReference type="GeneID" id="17326618"/>
<dbReference type="PANTHER" id="PTHR31650:SF1">
    <property type="entry name" value="WAX ESTER SYNTHASE_DIACYLGLYCEROL ACYLTRANSFERASE 4-RELATED"/>
    <property type="match status" value="1"/>
</dbReference>
<organism evidence="11 12">
    <name type="scientific">Chondrus crispus</name>
    <name type="common">Carrageen Irish moss</name>
    <name type="synonym">Polymorpha crispa</name>
    <dbReference type="NCBI Taxonomy" id="2769"/>
    <lineage>
        <taxon>Eukaryota</taxon>
        <taxon>Rhodophyta</taxon>
        <taxon>Florideophyceae</taxon>
        <taxon>Rhodymeniophycidae</taxon>
        <taxon>Gigartinales</taxon>
        <taxon>Gigartinaceae</taxon>
        <taxon>Chondrus</taxon>
    </lineage>
</organism>
<dbReference type="InterPro" id="IPR004255">
    <property type="entry name" value="O-acyltransferase_WSD1_N"/>
</dbReference>
<dbReference type="Gramene" id="CDF39000">
    <property type="protein sequence ID" value="CDF39000"/>
    <property type="gene ID" value="CHC_T00006712001"/>
</dbReference>
<dbReference type="Proteomes" id="UP000012073">
    <property type="component" value="Unassembled WGS sequence"/>
</dbReference>
<dbReference type="RefSeq" id="XP_005718905.1">
    <property type="nucleotide sequence ID" value="XM_005718848.1"/>
</dbReference>
<dbReference type="PhylomeDB" id="R7QNR3"/>
<evidence type="ECO:0000256" key="1">
    <source>
        <dbReference type="ARBA" id="ARBA00004771"/>
    </source>
</evidence>
<evidence type="ECO:0000256" key="8">
    <source>
        <dbReference type="SAM" id="MobiDB-lite"/>
    </source>
</evidence>
<evidence type="ECO:0000256" key="3">
    <source>
        <dbReference type="ARBA" id="ARBA00022679"/>
    </source>
</evidence>
<dbReference type="EMBL" id="HG001983">
    <property type="protein sequence ID" value="CDF39000.1"/>
    <property type="molecule type" value="Genomic_DNA"/>
</dbReference>
<evidence type="ECO:0000256" key="5">
    <source>
        <dbReference type="ARBA" id="ARBA00024360"/>
    </source>
</evidence>
<comment type="catalytic activity">
    <reaction evidence="6">
        <text>a long chain fatty alcohol + a fatty acyl-CoA = a long-chain alcohol wax ester + CoA</text>
        <dbReference type="Rhea" id="RHEA:38443"/>
        <dbReference type="ChEBI" id="CHEBI:17135"/>
        <dbReference type="ChEBI" id="CHEBI:57287"/>
        <dbReference type="ChEBI" id="CHEBI:77636"/>
        <dbReference type="ChEBI" id="CHEBI:235323"/>
        <dbReference type="EC" id="2.3.1.75"/>
    </reaction>
</comment>
<comment type="catalytic activity">
    <reaction evidence="7">
        <text>an acyl-CoA + a 1,2-diacyl-sn-glycerol = a triacyl-sn-glycerol + CoA</text>
        <dbReference type="Rhea" id="RHEA:10868"/>
        <dbReference type="ChEBI" id="CHEBI:17815"/>
        <dbReference type="ChEBI" id="CHEBI:57287"/>
        <dbReference type="ChEBI" id="CHEBI:58342"/>
        <dbReference type="ChEBI" id="CHEBI:64615"/>
        <dbReference type="EC" id="2.3.1.20"/>
    </reaction>
</comment>
<dbReference type="GO" id="GO:0005886">
    <property type="term" value="C:plasma membrane"/>
    <property type="evidence" value="ECO:0007669"/>
    <property type="project" value="TreeGrafter"/>
</dbReference>
<feature type="domain" description="O-acyltransferase WSD1 C-terminal" evidence="10">
    <location>
        <begin position="332"/>
        <end position="471"/>
    </location>
</feature>
<comment type="pathway">
    <text evidence="2">Lipid metabolism.</text>
</comment>
<dbReference type="InterPro" id="IPR045034">
    <property type="entry name" value="O-acyltransferase_WSD1-like"/>
</dbReference>